<evidence type="ECO:0000256" key="5">
    <source>
        <dbReference type="ARBA" id="ARBA00022692"/>
    </source>
</evidence>
<dbReference type="PANTHER" id="PTHR10106">
    <property type="entry name" value="CYTOCHROME B561-RELATED"/>
    <property type="match status" value="1"/>
</dbReference>
<comment type="subcellular location">
    <subcellularLocation>
        <location evidence="2">Membrane</location>
        <topology evidence="2">Multi-pass membrane protein</topology>
    </subcellularLocation>
</comment>
<name>A0A0D6R7M4_ARACU</name>
<feature type="transmembrane region" description="Helical" evidence="11">
    <location>
        <begin position="156"/>
        <end position="179"/>
    </location>
</feature>
<dbReference type="InterPro" id="IPR043205">
    <property type="entry name" value="CYB561/CYBRD1-like"/>
</dbReference>
<evidence type="ECO:0000256" key="8">
    <source>
        <dbReference type="ARBA" id="ARBA00022989"/>
    </source>
</evidence>
<dbReference type="PROSITE" id="PS50939">
    <property type="entry name" value="CYTOCHROME_B561"/>
    <property type="match status" value="1"/>
</dbReference>
<dbReference type="Gene3D" id="1.20.120.1770">
    <property type="match status" value="1"/>
</dbReference>
<evidence type="ECO:0000256" key="11">
    <source>
        <dbReference type="SAM" id="Phobius"/>
    </source>
</evidence>
<dbReference type="PANTHER" id="PTHR10106:SF22">
    <property type="entry name" value="TRANSMEMBRANE ASCORBATE FERRIREDUCTASE 1"/>
    <property type="match status" value="1"/>
</dbReference>
<evidence type="ECO:0000256" key="4">
    <source>
        <dbReference type="ARBA" id="ARBA00022617"/>
    </source>
</evidence>
<keyword evidence="3" id="KW-0813">Transport</keyword>
<dbReference type="GO" id="GO:0046872">
    <property type="term" value="F:metal ion binding"/>
    <property type="evidence" value="ECO:0007669"/>
    <property type="project" value="UniProtKB-KW"/>
</dbReference>
<keyword evidence="5 11" id="KW-0812">Transmembrane</keyword>
<evidence type="ECO:0000259" key="12">
    <source>
        <dbReference type="PROSITE" id="PS50939"/>
    </source>
</evidence>
<dbReference type="AlphaFoldDB" id="A0A0D6R7M4"/>
<dbReference type="GO" id="GO:0016491">
    <property type="term" value="F:oxidoreductase activity"/>
    <property type="evidence" value="ECO:0007669"/>
    <property type="project" value="InterPro"/>
</dbReference>
<dbReference type="FunFam" id="1.20.120.1770:FF:000001">
    <property type="entry name" value="Cytochrome b reductase 1"/>
    <property type="match status" value="1"/>
</dbReference>
<dbReference type="EMBL" id="GCKF01019225">
    <property type="protein sequence ID" value="JAG98731.1"/>
    <property type="molecule type" value="Transcribed_RNA"/>
</dbReference>
<feature type="transmembrane region" description="Helical" evidence="11">
    <location>
        <begin position="12"/>
        <end position="33"/>
    </location>
</feature>
<feature type="transmembrane region" description="Helical" evidence="11">
    <location>
        <begin position="53"/>
        <end position="72"/>
    </location>
</feature>
<evidence type="ECO:0000313" key="13">
    <source>
        <dbReference type="EMBL" id="JAG98731.1"/>
    </source>
</evidence>
<keyword evidence="7" id="KW-0249">Electron transport</keyword>
<feature type="transmembrane region" description="Helical" evidence="11">
    <location>
        <begin position="125"/>
        <end position="144"/>
    </location>
</feature>
<evidence type="ECO:0000256" key="10">
    <source>
        <dbReference type="ARBA" id="ARBA00023136"/>
    </source>
</evidence>
<accession>A0A0D6R7M4</accession>
<dbReference type="SMART" id="SM00665">
    <property type="entry name" value="B561"/>
    <property type="match status" value="1"/>
</dbReference>
<keyword evidence="6" id="KW-0479">Metal-binding</keyword>
<evidence type="ECO:0000256" key="7">
    <source>
        <dbReference type="ARBA" id="ARBA00022982"/>
    </source>
</evidence>
<dbReference type="InterPro" id="IPR006593">
    <property type="entry name" value="Cyt_b561/ferric_Rdtase_TM"/>
</dbReference>
<feature type="transmembrane region" description="Helical" evidence="11">
    <location>
        <begin position="84"/>
        <end position="105"/>
    </location>
</feature>
<sequence length="224" mass="24997">MDNRSFGITARPIMLLVQLFGVAACVLVLYWCIHYRGGLAFHSSNKQQIFNLHPVFMFIGFIFLASQGILSYKIVPAKKDLQKVVHLTLLGLAIILGAIGIYAVFKYHNESHIKNMYSLHSWLGIGSISLFGLQWLGGFITFLYPGASKTRRTSLLPWHLFVGLFLYVMAIVTAETGIMEKLTFQEINGGLDPFGSEAMLVNSTAIIILFFGMFVVLSSLLPRD</sequence>
<keyword evidence="4" id="KW-0349">Heme</keyword>
<dbReference type="Pfam" id="PF03188">
    <property type="entry name" value="Cytochrom_B561"/>
    <property type="match status" value="1"/>
</dbReference>
<keyword evidence="9" id="KW-0408">Iron</keyword>
<keyword evidence="8 11" id="KW-1133">Transmembrane helix</keyword>
<evidence type="ECO:0000256" key="1">
    <source>
        <dbReference type="ARBA" id="ARBA00001970"/>
    </source>
</evidence>
<comment type="cofactor">
    <cofactor evidence="1">
        <name>heme b</name>
        <dbReference type="ChEBI" id="CHEBI:60344"/>
    </cofactor>
</comment>
<dbReference type="GO" id="GO:0016020">
    <property type="term" value="C:membrane"/>
    <property type="evidence" value="ECO:0007669"/>
    <property type="project" value="UniProtKB-SubCell"/>
</dbReference>
<keyword evidence="10 11" id="KW-0472">Membrane</keyword>
<organism evidence="13">
    <name type="scientific">Araucaria cunninghamii</name>
    <name type="common">Hoop pine</name>
    <name type="synonym">Moreton Bay pine</name>
    <dbReference type="NCBI Taxonomy" id="56994"/>
    <lineage>
        <taxon>Eukaryota</taxon>
        <taxon>Viridiplantae</taxon>
        <taxon>Streptophyta</taxon>
        <taxon>Embryophyta</taxon>
        <taxon>Tracheophyta</taxon>
        <taxon>Spermatophyta</taxon>
        <taxon>Pinopsida</taxon>
        <taxon>Pinidae</taxon>
        <taxon>Conifers II</taxon>
        <taxon>Araucariales</taxon>
        <taxon>Araucariaceae</taxon>
        <taxon>Araucaria</taxon>
    </lineage>
</organism>
<dbReference type="CDD" id="cd08766">
    <property type="entry name" value="Cyt_b561_ACYB-1_like"/>
    <property type="match status" value="1"/>
</dbReference>
<feature type="domain" description="Cytochrome b561" evidence="12">
    <location>
        <begin position="16"/>
        <end position="220"/>
    </location>
</feature>
<evidence type="ECO:0000256" key="3">
    <source>
        <dbReference type="ARBA" id="ARBA00022448"/>
    </source>
</evidence>
<evidence type="ECO:0000256" key="9">
    <source>
        <dbReference type="ARBA" id="ARBA00023004"/>
    </source>
</evidence>
<protein>
    <recommendedName>
        <fullName evidence="12">Cytochrome b561 domain-containing protein</fullName>
    </recommendedName>
</protein>
<evidence type="ECO:0000256" key="6">
    <source>
        <dbReference type="ARBA" id="ARBA00022723"/>
    </source>
</evidence>
<dbReference type="PROSITE" id="PS51257">
    <property type="entry name" value="PROKAR_LIPOPROTEIN"/>
    <property type="match status" value="1"/>
</dbReference>
<evidence type="ECO:0000256" key="2">
    <source>
        <dbReference type="ARBA" id="ARBA00004141"/>
    </source>
</evidence>
<proteinExistence type="predicted"/>
<feature type="transmembrane region" description="Helical" evidence="11">
    <location>
        <begin position="199"/>
        <end position="221"/>
    </location>
</feature>
<reference evidence="13" key="1">
    <citation type="submission" date="2015-03" db="EMBL/GenBank/DDBJ databases">
        <title>A transcriptome of Araucaria cunninghamii, an australian fine timber species.</title>
        <authorList>
            <person name="Jing Yi C.J.Y."/>
            <person name="Yin San L.Y.S."/>
            <person name="Abdul Karim S.S."/>
            <person name="Wan Azmi N.N."/>
            <person name="Hercus R.R."/>
            <person name="Croft L.L."/>
        </authorList>
    </citation>
    <scope>NUCLEOTIDE SEQUENCE</scope>
    <source>
        <strain evidence="13">MI0301</strain>
        <tissue evidence="13">Leaf</tissue>
    </source>
</reference>